<evidence type="ECO:0000313" key="1">
    <source>
        <dbReference type="EMBL" id="HEB74073.1"/>
    </source>
</evidence>
<gene>
    <name evidence="2" type="ORF">ENI35_04785</name>
    <name evidence="1" type="ORF">ENJ03_02505</name>
</gene>
<dbReference type="AlphaFoldDB" id="A0A7C1VLJ1"/>
<accession>A0A7C1VLJ1</accession>
<organism evidence="2">
    <name type="scientific">Desulfofervidus auxilii</name>
    <dbReference type="NCBI Taxonomy" id="1621989"/>
    <lineage>
        <taxon>Bacteria</taxon>
        <taxon>Pseudomonadati</taxon>
        <taxon>Thermodesulfobacteriota</taxon>
        <taxon>Candidatus Desulfofervidia</taxon>
        <taxon>Candidatus Desulfofervidales</taxon>
        <taxon>Candidatus Desulfofervidaceae</taxon>
        <taxon>Candidatus Desulfofervidus</taxon>
    </lineage>
</organism>
<sequence>MPLYTCLPVGRQVKKANLTKRIEGLKGKIMSFNFTIDQRLMLVELVEKWIDDCKAYGVKSVTLKFKFLRFCLT</sequence>
<dbReference type="EMBL" id="DRIH01000163">
    <property type="protein sequence ID" value="HEC68108.1"/>
    <property type="molecule type" value="Genomic_DNA"/>
</dbReference>
<name>A0A7C1VLJ1_DESA2</name>
<comment type="caution">
    <text evidence="2">The sequence shown here is derived from an EMBL/GenBank/DDBJ whole genome shotgun (WGS) entry which is preliminary data.</text>
</comment>
<evidence type="ECO:0000313" key="2">
    <source>
        <dbReference type="EMBL" id="HEC68108.1"/>
    </source>
</evidence>
<reference evidence="2" key="1">
    <citation type="journal article" date="2020" name="mSystems">
        <title>Genome- and Community-Level Interaction Insights into Carbon Utilization and Element Cycling Functions of Hydrothermarchaeota in Hydrothermal Sediment.</title>
        <authorList>
            <person name="Zhou Z."/>
            <person name="Liu Y."/>
            <person name="Xu W."/>
            <person name="Pan J."/>
            <person name="Luo Z.H."/>
            <person name="Li M."/>
        </authorList>
    </citation>
    <scope>NUCLEOTIDE SEQUENCE [LARGE SCALE GENOMIC DNA]</scope>
    <source>
        <strain evidence="2">HyVt-389</strain>
        <strain evidence="1">HyVt-45</strain>
    </source>
</reference>
<dbReference type="Proteomes" id="UP000885738">
    <property type="component" value="Unassembled WGS sequence"/>
</dbReference>
<dbReference type="EMBL" id="DRKW01000141">
    <property type="protein sequence ID" value="HEB74073.1"/>
    <property type="molecule type" value="Genomic_DNA"/>
</dbReference>
<proteinExistence type="predicted"/>
<protein>
    <submittedName>
        <fullName evidence="2">Uncharacterized protein</fullName>
    </submittedName>
</protein>
<dbReference type="Proteomes" id="UP000886268">
    <property type="component" value="Unassembled WGS sequence"/>
</dbReference>